<reference evidence="7" key="2">
    <citation type="submission" date="2016-02" db="EMBL/GenBank/DDBJ databases">
        <title>Draft genome sequence of five rapidly growing Mycobacterium species.</title>
        <authorList>
            <person name="Katahira K."/>
            <person name="Gotou Y."/>
            <person name="Iida K."/>
            <person name="Ogura Y."/>
            <person name="Hayashi T."/>
        </authorList>
    </citation>
    <scope>NUCLEOTIDE SEQUENCE [LARGE SCALE GENOMIC DNA]</scope>
    <source>
        <strain evidence="7">JCM15654</strain>
    </source>
</reference>
<comment type="caution">
    <text evidence="6">The sequence shown here is derived from an EMBL/GenBank/DDBJ whole genome shotgun (WGS) entry which is preliminary data.</text>
</comment>
<dbReference type="PANTHER" id="PTHR33392">
    <property type="entry name" value="POLYISOPRENYL-TEICHOIC ACID--PEPTIDOGLYCAN TEICHOIC ACID TRANSFERASE TAGU"/>
    <property type="match status" value="1"/>
</dbReference>
<evidence type="ECO:0000259" key="4">
    <source>
        <dbReference type="Pfam" id="PF03816"/>
    </source>
</evidence>
<feature type="transmembrane region" description="Helical" evidence="3">
    <location>
        <begin position="220"/>
        <end position="243"/>
    </location>
</feature>
<organism evidence="6 7">
    <name type="scientific">Mycolicibacterium brisbanense</name>
    <dbReference type="NCBI Taxonomy" id="146020"/>
    <lineage>
        <taxon>Bacteria</taxon>
        <taxon>Bacillati</taxon>
        <taxon>Actinomycetota</taxon>
        <taxon>Actinomycetes</taxon>
        <taxon>Mycobacteriales</taxon>
        <taxon>Mycobacteriaceae</taxon>
        <taxon>Mycolicibacterium</taxon>
    </lineage>
</organism>
<evidence type="ECO:0000256" key="2">
    <source>
        <dbReference type="SAM" id="MobiDB-lite"/>
    </source>
</evidence>
<feature type="domain" description="Cell envelope-related transcriptional attenuator" evidence="4">
    <location>
        <begin position="303"/>
        <end position="476"/>
    </location>
</feature>
<feature type="region of interest" description="Disordered" evidence="2">
    <location>
        <begin position="1"/>
        <end position="109"/>
    </location>
</feature>
<keyword evidence="3" id="KW-0472">Membrane</keyword>
<name>A0A100W696_9MYCO</name>
<dbReference type="RefSeq" id="WP_062831998.1">
    <property type="nucleotide sequence ID" value="NZ_BCSX01000054.1"/>
</dbReference>
<dbReference type="AlphaFoldDB" id="A0A100W696"/>
<reference evidence="7" key="1">
    <citation type="journal article" date="2016" name="Genome Announc.">
        <title>Draft Genome Sequences of Five Rapidly Growing Mycobacterium Species, M. thermoresistibile, M. fortuitum subsp. acetamidolyticum, M. canariasense, M. brisbanense, and M. novocastrense.</title>
        <authorList>
            <person name="Katahira K."/>
            <person name="Ogura Y."/>
            <person name="Gotoh Y."/>
            <person name="Hayashi T."/>
        </authorList>
    </citation>
    <scope>NUCLEOTIDE SEQUENCE [LARGE SCALE GENOMIC DNA]</scope>
    <source>
        <strain evidence="7">JCM15654</strain>
    </source>
</reference>
<comment type="similarity">
    <text evidence="1">Belongs to the LytR/CpsA/Psr (LCP) family.</text>
</comment>
<evidence type="ECO:0000313" key="6">
    <source>
        <dbReference type="EMBL" id="GAS92396.1"/>
    </source>
</evidence>
<accession>A0A100W696</accession>
<feature type="compositionally biased region" description="Acidic residues" evidence="2">
    <location>
        <begin position="166"/>
        <end position="176"/>
    </location>
</feature>
<keyword evidence="3" id="KW-0812">Transmembrane</keyword>
<evidence type="ECO:0000259" key="5">
    <source>
        <dbReference type="Pfam" id="PF13399"/>
    </source>
</evidence>
<dbReference type="InterPro" id="IPR027381">
    <property type="entry name" value="LytR/CpsA/Psr_C"/>
</dbReference>
<protein>
    <submittedName>
        <fullName evidence="6">Cell envelope-related transcriptional attenuator</fullName>
    </submittedName>
</protein>
<dbReference type="Proteomes" id="UP000069620">
    <property type="component" value="Unassembled WGS sequence"/>
</dbReference>
<proteinExistence type="inferred from homology"/>
<evidence type="ECO:0000313" key="7">
    <source>
        <dbReference type="Proteomes" id="UP000069620"/>
    </source>
</evidence>
<feature type="domain" description="LytR/CpsA/Psr regulator C-terminal" evidence="5">
    <location>
        <begin position="615"/>
        <end position="699"/>
    </location>
</feature>
<keyword evidence="7" id="KW-1185">Reference proteome</keyword>
<sequence length="742" mass="79367">MSDGDNATPGRRRRAEDADNQWLTRSPQPLPGAAPWERADHLTGADPAPDEPTGSHADGVTVADLIARMTRTGDAPTPRRSRHRAEPEPDPEPEPEYEPLPEPERPDPTEVIEAVRDIPEDAGYAGDLGYVDAEYVDSGYAEEPGHLEEPVDRDDMTETTVIPVVTDDEPQDDAESPEPGRRSWRASRVLPARAVGRPLDSDPLTEIIEPVRARRHGVKLAGRAAAALLAVLALVLTGGAWQWQSSKNNMLNKVSALDPNSRDILDPNAQFGDENFLIVGIDSRFGDNAQMGAGDTQDAGGARSDTIMLVNIPASRKRVVAVSFPRDLAITPIQCEPWNPETSTYGPLYDKDTGTYGPDEVYTETKLNSAFAFGGPRCLVKVIQKLSGLSINRFMAVDFAGFSKMVDALGGVEVCSTTPLEDYELGTVLPNAGRQIVDGHTALNYVRARQVTTEFNGDYGRIKRQQLFLSSLLRSLISKDTFFSLSKLNNVVNMFISDSYVDNIKTKDLVDLGQSVQGVNAGRISFVTVPTVGYADESGNETPRTDDMRALFDAIINDDPLPGEKNPDNTPVPGSTPSSTSAARSEAPQTATTAPAPADPAPAEMVNAVTTDPQDVTVRVSNSTGADGLAATAAQELQQHGFNVSSPDDYPEALPSTTVFFSPGNEQAAATVASSFANPTIERVSGMGSVVRVVLGSDFHNVNAPTPSGSAVQVNVVHGTSTAHTELPQDLTVTNAADTTCE</sequence>
<evidence type="ECO:0000256" key="1">
    <source>
        <dbReference type="ARBA" id="ARBA00006068"/>
    </source>
</evidence>
<feature type="compositionally biased region" description="Acidic residues" evidence="2">
    <location>
        <begin position="88"/>
        <end position="101"/>
    </location>
</feature>
<dbReference type="Pfam" id="PF03816">
    <property type="entry name" value="LytR_cpsA_psr"/>
    <property type="match status" value="1"/>
</dbReference>
<dbReference type="InterPro" id="IPR050922">
    <property type="entry name" value="LytR/CpsA/Psr_CW_biosynth"/>
</dbReference>
<feature type="region of interest" description="Disordered" evidence="2">
    <location>
        <begin position="557"/>
        <end position="602"/>
    </location>
</feature>
<dbReference type="Gene3D" id="3.40.630.190">
    <property type="entry name" value="LCP protein"/>
    <property type="match status" value="1"/>
</dbReference>
<dbReference type="STRING" id="146020.RMCB_6492"/>
<gene>
    <name evidence="6" type="ORF">RMCB_6492</name>
</gene>
<dbReference type="NCBIfam" id="TIGR00350">
    <property type="entry name" value="lytR_cpsA_psr"/>
    <property type="match status" value="1"/>
</dbReference>
<dbReference type="PANTHER" id="PTHR33392:SF6">
    <property type="entry name" value="POLYISOPRENYL-TEICHOIC ACID--PEPTIDOGLYCAN TEICHOIC ACID TRANSFERASE TAGU"/>
    <property type="match status" value="1"/>
</dbReference>
<dbReference type="InterPro" id="IPR004474">
    <property type="entry name" value="LytR_CpsA_psr"/>
</dbReference>
<dbReference type="Gene3D" id="3.30.70.2390">
    <property type="match status" value="1"/>
</dbReference>
<evidence type="ECO:0000256" key="3">
    <source>
        <dbReference type="SAM" id="Phobius"/>
    </source>
</evidence>
<dbReference type="EMBL" id="BCSX01000054">
    <property type="protein sequence ID" value="GAS92396.1"/>
    <property type="molecule type" value="Genomic_DNA"/>
</dbReference>
<keyword evidence="3" id="KW-1133">Transmembrane helix</keyword>
<dbReference type="Pfam" id="PF13399">
    <property type="entry name" value="LytR_C"/>
    <property type="match status" value="1"/>
</dbReference>
<feature type="region of interest" description="Disordered" evidence="2">
    <location>
        <begin position="166"/>
        <end position="186"/>
    </location>
</feature>
<dbReference type="OrthoDB" id="9782542at2"/>
<feature type="compositionally biased region" description="Low complexity" evidence="2">
    <location>
        <begin position="571"/>
        <end position="596"/>
    </location>
</feature>